<dbReference type="EMBL" id="CP001361">
    <property type="protein sequence ID" value="AFL03656.1"/>
    <property type="molecule type" value="Genomic_DNA"/>
</dbReference>
<dbReference type="AlphaFoldDB" id="I3WFJ3"/>
<accession>I3WFJ3</accession>
<proteinExistence type="predicted"/>
<dbReference type="InterPro" id="IPR007345">
    <property type="entry name" value="Polysacch_pyruvyl_Trfase"/>
</dbReference>
<dbReference type="Pfam" id="PF04230">
    <property type="entry name" value="PS_pyruv_trans"/>
    <property type="match status" value="1"/>
</dbReference>
<organism evidence="2 3">
    <name type="scientific">Bifidobacterium bifidum BGN4</name>
    <dbReference type="NCBI Taxonomy" id="484020"/>
    <lineage>
        <taxon>Bacteria</taxon>
        <taxon>Bacillati</taxon>
        <taxon>Actinomycetota</taxon>
        <taxon>Actinomycetes</taxon>
        <taxon>Bifidobacteriales</taxon>
        <taxon>Bifidobacteriaceae</taxon>
        <taxon>Bifidobacterium</taxon>
    </lineage>
</organism>
<reference evidence="2 3" key="1">
    <citation type="journal article" date="2012" name="J. Bacteriol.">
        <title>Complete Genome Sequence of the Probiotic Bacterium Bifidobacterium bifidum Strain BGN4.</title>
        <authorList>
            <person name="Yu D.S."/>
            <person name="Jeong H."/>
            <person name="Lee D.H."/>
            <person name="Kwon S.K."/>
            <person name="Song J.Y."/>
            <person name="Kim B.K."/>
            <person name="Park M.S."/>
            <person name="Ji G.E."/>
            <person name="Oh T.K."/>
            <person name="Kim J.F."/>
        </authorList>
    </citation>
    <scope>NUCLEOTIDE SEQUENCE [LARGE SCALE GENOMIC DNA]</scope>
    <source>
        <strain evidence="2 3">BGN4</strain>
    </source>
</reference>
<sequence>MKWFNAGLKKAPTKRRYLVSTAGQPNWGDEFITRAWIRWLAKSEPDSEIWLDCPNPSHASLLFRNEHPHLHVVNTLWQLIWNTSDLLNDSEAAAKKIRGWIRNGGTPREDFGIDLLREMDTVHLLGGGYINQLWKANVLLLVALAQLKELDPQILIYGTGLGLAPLEGVDLVLARMSFPAFDHLSVRDDKSADIAGVDCGFDDAFLEVANTKFDWLERDLSARAFVCLQQDVVGRNAQAVDAAVSSLLLSGVEKNEPVFLVEAIPPEDSWSLDLFKEQWDGDVWLLPFSHLWNRGFPGIDNAVWISSRFHMHLLGACAGARGIAMGFGNEYYDIKHGSLMKLGTGWSSLDMSAESPVPVSAMVNADFQAEALRIARKKKNEAARLY</sequence>
<dbReference type="PATRIC" id="fig|484020.3.peg.57"/>
<evidence type="ECO:0000259" key="1">
    <source>
        <dbReference type="Pfam" id="PF04230"/>
    </source>
</evidence>
<protein>
    <recommendedName>
        <fullName evidence="1">Polysaccharide pyruvyl transferase domain-containing protein</fullName>
    </recommendedName>
</protein>
<dbReference type="Proteomes" id="UP000006173">
    <property type="component" value="Chromosome"/>
</dbReference>
<feature type="domain" description="Polysaccharide pyruvyl transferase" evidence="1">
    <location>
        <begin position="26"/>
        <end position="205"/>
    </location>
</feature>
<dbReference type="KEGG" id="bbf:BBB_0059"/>
<evidence type="ECO:0000313" key="3">
    <source>
        <dbReference type="Proteomes" id="UP000006173"/>
    </source>
</evidence>
<name>I3WFJ3_BIFBI</name>
<dbReference type="HOGENOM" id="CLU_050032_0_0_11"/>
<evidence type="ECO:0000313" key="2">
    <source>
        <dbReference type="EMBL" id="AFL03656.1"/>
    </source>
</evidence>
<gene>
    <name evidence="2" type="ORF">BBB_0059</name>
</gene>